<accession>A0ABT0S2M1</accession>
<dbReference type="Gene3D" id="3.40.50.150">
    <property type="entry name" value="Vaccinia Virus protein VP39"/>
    <property type="match status" value="1"/>
</dbReference>
<organism evidence="1 2">
    <name type="scientific">Sphingomonas hankyongi</name>
    <dbReference type="NCBI Taxonomy" id="2908209"/>
    <lineage>
        <taxon>Bacteria</taxon>
        <taxon>Pseudomonadati</taxon>
        <taxon>Pseudomonadota</taxon>
        <taxon>Alphaproteobacteria</taxon>
        <taxon>Sphingomonadales</taxon>
        <taxon>Sphingomonadaceae</taxon>
        <taxon>Sphingomonas</taxon>
    </lineage>
</organism>
<evidence type="ECO:0000313" key="1">
    <source>
        <dbReference type="EMBL" id="MCL6730120.1"/>
    </source>
</evidence>
<dbReference type="EMBL" id="JAMGBE010000003">
    <property type="protein sequence ID" value="MCL6730120.1"/>
    <property type="molecule type" value="Genomic_DNA"/>
</dbReference>
<dbReference type="Proteomes" id="UP001165342">
    <property type="component" value="Unassembled WGS sequence"/>
</dbReference>
<name>A0ABT0S2M1_9SPHN</name>
<proteinExistence type="predicted"/>
<evidence type="ECO:0000313" key="2">
    <source>
        <dbReference type="Proteomes" id="UP001165342"/>
    </source>
</evidence>
<dbReference type="InterPro" id="IPR029063">
    <property type="entry name" value="SAM-dependent_MTases_sf"/>
</dbReference>
<evidence type="ECO:0008006" key="3">
    <source>
        <dbReference type="Google" id="ProtNLM"/>
    </source>
</evidence>
<sequence>MLRDAAKLLTPKRASELARFFYYQRVEGFDPPTKPHFDKETSVFFEEQVAKARQYLEYGSGGSTLVADRLGVPTVSVEGDRFYAEIVRSVLRTDTLVKIVIPRIGLTGEWSTPVFKSVAKARRYIDAPFSSAGKFPDLVLVDGRYRVACALEVARRANLGAHRSMIIFDDYFDRPQYRAAEERLGSPQRIGRAAVFHVGQQEIADRDLQSHLYHPL</sequence>
<protein>
    <recommendedName>
        <fullName evidence="3">Class I SAM-dependent methyltransferase</fullName>
    </recommendedName>
</protein>
<reference evidence="1" key="1">
    <citation type="submission" date="2022-05" db="EMBL/GenBank/DDBJ databases">
        <authorList>
            <person name="Jo J.-H."/>
            <person name="Im W.-T."/>
        </authorList>
    </citation>
    <scope>NUCLEOTIDE SEQUENCE</scope>
    <source>
        <strain evidence="1">SE220</strain>
    </source>
</reference>
<dbReference type="RefSeq" id="WP_249831622.1">
    <property type="nucleotide sequence ID" value="NZ_JAMGBE010000003.1"/>
</dbReference>
<gene>
    <name evidence="1" type="ORF">LZ538_08655</name>
</gene>
<comment type="caution">
    <text evidence="1">The sequence shown here is derived from an EMBL/GenBank/DDBJ whole genome shotgun (WGS) entry which is preliminary data.</text>
</comment>
<keyword evidence="2" id="KW-1185">Reference proteome</keyword>